<keyword evidence="1" id="KW-0812">Transmembrane</keyword>
<organism evidence="3 4">
    <name type="scientific">Natronorubrum texcoconense</name>
    <dbReference type="NCBI Taxonomy" id="1095776"/>
    <lineage>
        <taxon>Archaea</taxon>
        <taxon>Methanobacteriati</taxon>
        <taxon>Methanobacteriota</taxon>
        <taxon>Stenosarchaea group</taxon>
        <taxon>Halobacteria</taxon>
        <taxon>Halobacteriales</taxon>
        <taxon>Natrialbaceae</taxon>
        <taxon>Natronorubrum</taxon>
    </lineage>
</organism>
<feature type="domain" description="DUF7305" evidence="2">
    <location>
        <begin position="263"/>
        <end position="475"/>
    </location>
</feature>
<dbReference type="Pfam" id="PF23960">
    <property type="entry name" value="DUF7289"/>
    <property type="match status" value="1"/>
</dbReference>
<feature type="transmembrane region" description="Helical" evidence="1">
    <location>
        <begin position="20"/>
        <end position="42"/>
    </location>
</feature>
<keyword evidence="4" id="KW-1185">Reference proteome</keyword>
<dbReference type="InterPro" id="IPR055729">
    <property type="entry name" value="DUF7305"/>
</dbReference>
<keyword evidence="1" id="KW-1133">Transmembrane helix</keyword>
<evidence type="ECO:0000256" key="1">
    <source>
        <dbReference type="SAM" id="Phobius"/>
    </source>
</evidence>
<protein>
    <recommendedName>
        <fullName evidence="2">DUF7305 domain-containing protein</fullName>
    </recommendedName>
</protein>
<dbReference type="Proteomes" id="UP000198882">
    <property type="component" value="Unassembled WGS sequence"/>
</dbReference>
<evidence type="ECO:0000313" key="4">
    <source>
        <dbReference type="Proteomes" id="UP000198882"/>
    </source>
</evidence>
<accession>A0A1G8VHI9</accession>
<name>A0A1G8VHI9_9EURY</name>
<evidence type="ECO:0000259" key="2">
    <source>
        <dbReference type="Pfam" id="PF23981"/>
    </source>
</evidence>
<sequence>MSIPFGRGTITPSRRGQSTVLGIVLLIGMVAAGSIGILLVAGDSISEIEHESEQERIESAFVELSQQMASSSSNSDVPRTMDMDIGDSGAVVMSDTGSLRIQGGDVDKEIPIGAIEYTSDDGTKIAYQAGGVFRETGAETRVVSAPPVQYDADSETLSFPIIKTRGETELNSGDLTVTHHNTDPLQDASLVENDSVTIEVRSDYYRGWEDYFEQQGGATTVQDVDPENRTVRAVFGYDEIENAFDSGVSYNSDDFHDGHDHFDDPESSVPFPPLDSTINPMIADAKDGGTEKMEIDQNLSEEGHEETLSEGTYFIEEIQNDDELSFDISEGNATLIVEGDIVVGDAGHIRVDDWSEGNSLKIYSGGDQLNVGGEICVDDCRKVGAQYIQIYGTSEMRVDSGPGGNQGGTIEGLLYVAADEHMGWWDGDEPNGRCGSEHQVIMQAGDEDFYGSIVAYSICAHSNGMEFEYDEDLKDAEIDIYPESYPLPPQITYLNVAEHIVDVEGN</sequence>
<evidence type="ECO:0000313" key="3">
    <source>
        <dbReference type="EMBL" id="SDJ65508.1"/>
    </source>
</evidence>
<dbReference type="Pfam" id="PF23981">
    <property type="entry name" value="DUF7305"/>
    <property type="match status" value="1"/>
</dbReference>
<gene>
    <name evidence="3" type="ORF">SAMN04515672_1344</name>
</gene>
<proteinExistence type="predicted"/>
<dbReference type="AlphaFoldDB" id="A0A1G8VHI9"/>
<keyword evidence="1" id="KW-0472">Membrane</keyword>
<reference evidence="4" key="1">
    <citation type="submission" date="2016-10" db="EMBL/GenBank/DDBJ databases">
        <authorList>
            <person name="Varghese N."/>
            <person name="Submissions S."/>
        </authorList>
    </citation>
    <scope>NUCLEOTIDE SEQUENCE [LARGE SCALE GENOMIC DNA]</scope>
    <source>
        <strain evidence="4">B4,CECT 8067,JCM 17497</strain>
    </source>
</reference>
<dbReference type="EMBL" id="FNFE01000001">
    <property type="protein sequence ID" value="SDJ65508.1"/>
    <property type="molecule type" value="Genomic_DNA"/>
</dbReference>
<dbReference type="InterPro" id="IPR055713">
    <property type="entry name" value="DUF7289"/>
</dbReference>